<proteinExistence type="predicted"/>
<dbReference type="Gene3D" id="2.60.40.3910">
    <property type="entry name" value="Inclusion body protein"/>
    <property type="match status" value="1"/>
</dbReference>
<evidence type="ECO:0000313" key="1">
    <source>
        <dbReference type="EMBL" id="AKG46581.1"/>
    </source>
</evidence>
<accession>A0A0F7CQK7</accession>
<dbReference type="Pfam" id="PF12306">
    <property type="entry name" value="PixA"/>
    <property type="match status" value="1"/>
</dbReference>
<dbReference type="InterPro" id="IPR021087">
    <property type="entry name" value="Uncharacterised_PixA/AidA"/>
</dbReference>
<dbReference type="InterPro" id="IPR038712">
    <property type="entry name" value="PixA-like_sf"/>
</dbReference>
<keyword evidence="2" id="KW-1185">Reference proteome</keyword>
<dbReference type="AlphaFoldDB" id="A0A0F7CQK7"/>
<dbReference type="KEGG" id="sxi:SXIM_51970"/>
<dbReference type="RefSeq" id="WP_030731990.1">
    <property type="nucleotide sequence ID" value="NZ_CBDRAA010000015.1"/>
</dbReference>
<evidence type="ECO:0000313" key="2">
    <source>
        <dbReference type="Proteomes" id="UP000034034"/>
    </source>
</evidence>
<dbReference type="PATRIC" id="fig|408015.6.peg.5260"/>
<sequence>MTDLNVLIAFDAATIVERYPDASRNPDAPTQVDHSLIHMTTRHDHIIGTSGAELNLRAETGDSIRWRETTLSLSSDYKALLYRYVSSDSGHQLIRTPEIEVIDGVFPMPQEGTEGTPGFVTQNYQDHYWRTTVRKPGQVVYRFFFQILDRHRQLKGYFQWDPYITIESP</sequence>
<dbReference type="EMBL" id="CP009922">
    <property type="protein sequence ID" value="AKG46581.1"/>
    <property type="molecule type" value="Genomic_DNA"/>
</dbReference>
<organism evidence="1 2">
    <name type="scientific">Streptomyces xiamenensis</name>
    <dbReference type="NCBI Taxonomy" id="408015"/>
    <lineage>
        <taxon>Bacteria</taxon>
        <taxon>Bacillati</taxon>
        <taxon>Actinomycetota</taxon>
        <taxon>Actinomycetes</taxon>
        <taxon>Kitasatosporales</taxon>
        <taxon>Streptomycetaceae</taxon>
        <taxon>Streptomyces</taxon>
    </lineage>
</organism>
<dbReference type="Proteomes" id="UP000034034">
    <property type="component" value="Chromosome"/>
</dbReference>
<protein>
    <submittedName>
        <fullName evidence="1">Nematocidal protein AidA</fullName>
    </submittedName>
</protein>
<dbReference type="HOGENOM" id="CLU_108026_2_0_11"/>
<reference evidence="1" key="1">
    <citation type="submission" date="2019-08" db="EMBL/GenBank/DDBJ databases">
        <title>Complete genome sequence of a mangrove-derived Streptomyces xiamenensis.</title>
        <authorList>
            <person name="Xu J."/>
        </authorList>
    </citation>
    <scope>NUCLEOTIDE SEQUENCE</scope>
    <source>
        <strain evidence="1">318</strain>
    </source>
</reference>
<name>A0A0F7CQK7_9ACTN</name>
<dbReference type="STRING" id="408015.SXIM_51970"/>
<gene>
    <name evidence="1" type="ORF">SXIM_51970</name>
</gene>